<sequence length="359" mass="39432">MFKVAIRPQWDLRHSDGRQLVPRLIELLVAVDECGQLAAACERVDLSYRYAWGMLKQAERDFGAPLLATVRGRGAKLSPLGEKLVWADRRVAARLSPFLDSLASELEVEVERALTEARPILRVQATHGFAVETMRRFLVEEGVPLDLKYRASREVLSALHAGGCDLAGLHVAQGELQEKVVAHYASMLDPSRQCVIDLATRRLGLIVAPDNPRRILHVRDLAQPGVRFVNREPESGTRLVLDLLLQAEGVRGETILGYDEIEFTHAAVAAYVASGMADAGLGLETPARRFSLGFVPVVTERYFFLCDEDTLDSPRVQHVVGLMQSDAFKASVGSLPGYDASRAGMVQPVGEAFPSLLAR</sequence>
<dbReference type="Proteomes" id="UP001139971">
    <property type="component" value="Unassembled WGS sequence"/>
</dbReference>
<dbReference type="InterPro" id="IPR036388">
    <property type="entry name" value="WH-like_DNA-bd_sf"/>
</dbReference>
<evidence type="ECO:0000259" key="1">
    <source>
        <dbReference type="Pfam" id="PF00126"/>
    </source>
</evidence>
<gene>
    <name evidence="3" type="ORF">OD750_013760</name>
</gene>
<dbReference type="Gene3D" id="1.10.10.10">
    <property type="entry name" value="Winged helix-like DNA-binding domain superfamily/Winged helix DNA-binding domain"/>
    <property type="match status" value="1"/>
</dbReference>
<dbReference type="Pfam" id="PF12727">
    <property type="entry name" value="PBP_like"/>
    <property type="match status" value="1"/>
</dbReference>
<name>A0A9X4BKV4_9GAMM</name>
<keyword evidence="4" id="KW-1185">Reference proteome</keyword>
<protein>
    <submittedName>
        <fullName evidence="3">Helix-turn-helix transcriptional regulator</fullName>
    </submittedName>
</protein>
<evidence type="ECO:0000313" key="4">
    <source>
        <dbReference type="Proteomes" id="UP001139971"/>
    </source>
</evidence>
<evidence type="ECO:0000313" key="3">
    <source>
        <dbReference type="EMBL" id="MDC8013604.1"/>
    </source>
</evidence>
<dbReference type="InterPro" id="IPR000847">
    <property type="entry name" value="LysR_HTH_N"/>
</dbReference>
<feature type="domain" description="HTH lysR-type" evidence="1">
    <location>
        <begin position="23"/>
        <end position="82"/>
    </location>
</feature>
<dbReference type="Pfam" id="PF00126">
    <property type="entry name" value="HTH_1"/>
    <property type="match status" value="1"/>
</dbReference>
<proteinExistence type="predicted"/>
<feature type="domain" description="PBP" evidence="2">
    <location>
        <begin position="141"/>
        <end position="323"/>
    </location>
</feature>
<reference evidence="3" key="1">
    <citation type="submission" date="2023-02" db="EMBL/GenBank/DDBJ databases">
        <title>Tahibacter soli sp. nov. isolated from soil.</title>
        <authorList>
            <person name="Baek J.H."/>
            <person name="Lee J.K."/>
            <person name="Choi D.G."/>
            <person name="Jeon C.O."/>
        </authorList>
    </citation>
    <scope>NUCLEOTIDE SEQUENCE</scope>
    <source>
        <strain evidence="3">BL</strain>
    </source>
</reference>
<dbReference type="AlphaFoldDB" id="A0A9X4BKV4"/>
<dbReference type="GO" id="GO:0003700">
    <property type="term" value="F:DNA-binding transcription factor activity"/>
    <property type="evidence" value="ECO:0007669"/>
    <property type="project" value="InterPro"/>
</dbReference>
<dbReference type="InterPro" id="IPR036390">
    <property type="entry name" value="WH_DNA-bd_sf"/>
</dbReference>
<dbReference type="InterPro" id="IPR024370">
    <property type="entry name" value="PBP_domain"/>
</dbReference>
<dbReference type="EMBL" id="JAOVZO020000018">
    <property type="protein sequence ID" value="MDC8013604.1"/>
    <property type="molecule type" value="Genomic_DNA"/>
</dbReference>
<organism evidence="3 4">
    <name type="scientific">Tahibacter soli</name>
    <dbReference type="NCBI Taxonomy" id="2983605"/>
    <lineage>
        <taxon>Bacteria</taxon>
        <taxon>Pseudomonadati</taxon>
        <taxon>Pseudomonadota</taxon>
        <taxon>Gammaproteobacteria</taxon>
        <taxon>Lysobacterales</taxon>
        <taxon>Rhodanobacteraceae</taxon>
        <taxon>Tahibacter</taxon>
    </lineage>
</organism>
<accession>A0A9X4BKV4</accession>
<dbReference type="RefSeq" id="WP_263542299.1">
    <property type="nucleotide sequence ID" value="NZ_JAOVZO020000018.1"/>
</dbReference>
<dbReference type="PANTHER" id="PTHR38431:SF1">
    <property type="entry name" value="BLL2305 PROTEIN"/>
    <property type="match status" value="1"/>
</dbReference>
<evidence type="ECO:0000259" key="2">
    <source>
        <dbReference type="Pfam" id="PF12727"/>
    </source>
</evidence>
<comment type="caution">
    <text evidence="3">The sequence shown here is derived from an EMBL/GenBank/DDBJ whole genome shotgun (WGS) entry which is preliminary data.</text>
</comment>
<dbReference type="SUPFAM" id="SSF46785">
    <property type="entry name" value="Winged helix' DNA-binding domain"/>
    <property type="match status" value="1"/>
</dbReference>
<dbReference type="SUPFAM" id="SSF53850">
    <property type="entry name" value="Periplasmic binding protein-like II"/>
    <property type="match status" value="1"/>
</dbReference>
<dbReference type="PANTHER" id="PTHR38431">
    <property type="entry name" value="BLL2305 PROTEIN"/>
    <property type="match status" value="1"/>
</dbReference>